<sequence length="787" mass="87257">MSAPDSPSSRKRPADDDSDASGVKKARVGNPEAASSGPADDFEEGEIGESPSGSEAASTKDHEAESTPAHGGWNRGVSNGLRTSFISLSTSSLRKKSQKKEAEPEPASEVASTSPVKKTREAKKSKSSSPTDQKVLDGWLALPPHEPFAHFRARPRYPESWQNRFVDFCEALIRHNIRWPETKMDEAQANKMNNPELLYRAWVQWLQDHADQKCCSIDQVAAGSKLASAQKLSRESLEKMISEALNGEPEGQKTQARKKEPKKKEKSAQARWTKFTLQGTRFENLTMPPLVPKSDLDELKKNKDLWTTRFLQWSQEFINRNQDLLTADTPELLGVIWTSWCAWFKQIVTKNKTPIAKDVARNFFLENNEDVEAVYRGIMAASPGPALDEAEEPAKEEETEAADEYSERPQATPARNEERLSQPTTPRNEDVDLHIRHKYFCGLEQDQLFCIECASYSHDSSQCPLLTCRWCSAVAEHPSYACPSRRRCTECRQLGHESESCTEKLALPRDQMECAICGSRDGHLEDSCVELWRTFKPDPLTSSKVQALPIYCYCCGNAGHYGADCGMNMARPDTITVWETWSKSNVEQLYVDPESEKVAIALKPMPKGSVLAPYNEEDPYVDWDASSNGGRPDFGHGIAPQRHVFFEDDDEDEEDEGFIRPPVQKSQGSSSRIQFGGGGNRGGRGKNGGGGGGSFNPPLPPGPPPGRLREFQSYNHGRGGDSFKNGGGGGGGGRGGRNGGRGGYGGGKRGRELVISGWRYPYRRIGIEQLHDGIMLYTYARPWSSRV</sequence>
<keyword evidence="3" id="KW-0677">Repeat</keyword>
<dbReference type="GO" id="GO:0071031">
    <property type="term" value="P:nuclear mRNA surveillance of mRNA 3'-end processing"/>
    <property type="evidence" value="ECO:0007669"/>
    <property type="project" value="TreeGrafter"/>
</dbReference>
<feature type="region of interest" description="Disordered" evidence="8">
    <location>
        <begin position="384"/>
        <end position="428"/>
    </location>
</feature>
<gene>
    <name evidence="10" type="primary">B13H18.110</name>
</gene>
<feature type="region of interest" description="Disordered" evidence="8">
    <location>
        <begin position="1"/>
        <end position="136"/>
    </location>
</feature>
<dbReference type="GO" id="GO:0031499">
    <property type="term" value="C:TRAMP complex"/>
    <property type="evidence" value="ECO:0007669"/>
    <property type="project" value="TreeGrafter"/>
</dbReference>
<dbReference type="InterPro" id="IPR051644">
    <property type="entry name" value="TRAMP_AT-DNA-binding"/>
</dbReference>
<comment type="subcellular location">
    <subcellularLocation>
        <location evidence="1">Nucleus</location>
    </subcellularLocation>
</comment>
<keyword evidence="6" id="KW-0539">Nucleus</keyword>
<feature type="compositionally biased region" description="Pro residues" evidence="8">
    <location>
        <begin position="697"/>
        <end position="706"/>
    </location>
</feature>
<evidence type="ECO:0000256" key="3">
    <source>
        <dbReference type="ARBA" id="ARBA00022737"/>
    </source>
</evidence>
<dbReference type="HOGENOM" id="CLU_391368_0_0_1"/>
<dbReference type="GO" id="GO:0071038">
    <property type="term" value="P:TRAMP-dependent tRNA surveillance pathway"/>
    <property type="evidence" value="ECO:0007669"/>
    <property type="project" value="TreeGrafter"/>
</dbReference>
<feature type="region of interest" description="Disordered" evidence="8">
    <location>
        <begin position="649"/>
        <end position="750"/>
    </location>
</feature>
<evidence type="ECO:0000256" key="4">
    <source>
        <dbReference type="ARBA" id="ARBA00022771"/>
    </source>
</evidence>
<protein>
    <submittedName>
        <fullName evidence="10">Uncharacterized protein B13H18.110</fullName>
    </submittedName>
</protein>
<name>Q8NIV0_NEUCS</name>
<evidence type="ECO:0000256" key="6">
    <source>
        <dbReference type="ARBA" id="ARBA00023242"/>
    </source>
</evidence>
<accession>Q8NIV0</accession>
<dbReference type="PANTHER" id="PTHR46543">
    <property type="entry name" value="ZINC FINGER CCHC DOMAIN-CONTAINING PROTEIN 7"/>
    <property type="match status" value="1"/>
</dbReference>
<keyword evidence="4 7" id="KW-0863">Zinc-finger</keyword>
<dbReference type="PROSITE" id="PS50158">
    <property type="entry name" value="ZF_CCHC"/>
    <property type="match status" value="1"/>
</dbReference>
<evidence type="ECO:0000313" key="10">
    <source>
        <dbReference type="EMBL" id="CAD37057.1"/>
    </source>
</evidence>
<feature type="compositionally biased region" description="Gly residues" evidence="8">
    <location>
        <begin position="675"/>
        <end position="694"/>
    </location>
</feature>
<dbReference type="VEuPathDB" id="FungiDB:NCU04617"/>
<evidence type="ECO:0000256" key="2">
    <source>
        <dbReference type="ARBA" id="ARBA00022723"/>
    </source>
</evidence>
<dbReference type="OMA" id="IRHNIRW"/>
<evidence type="ECO:0000259" key="9">
    <source>
        <dbReference type="PROSITE" id="PS50158"/>
    </source>
</evidence>
<dbReference type="GO" id="GO:0003723">
    <property type="term" value="F:RNA binding"/>
    <property type="evidence" value="ECO:0007669"/>
    <property type="project" value="TreeGrafter"/>
</dbReference>
<evidence type="ECO:0000256" key="8">
    <source>
        <dbReference type="SAM" id="MobiDB-lite"/>
    </source>
</evidence>
<feature type="compositionally biased region" description="Acidic residues" evidence="8">
    <location>
        <begin position="388"/>
        <end position="404"/>
    </location>
</feature>
<evidence type="ECO:0000256" key="1">
    <source>
        <dbReference type="ARBA" id="ARBA00004123"/>
    </source>
</evidence>
<dbReference type="AlphaFoldDB" id="Q8NIV0"/>
<dbReference type="GO" id="GO:0071039">
    <property type="term" value="P:nuclear polyadenylation-dependent CUT catabolic process"/>
    <property type="evidence" value="ECO:0007669"/>
    <property type="project" value="TreeGrafter"/>
</dbReference>
<evidence type="ECO:0000256" key="7">
    <source>
        <dbReference type="PROSITE-ProRule" id="PRU00047"/>
    </source>
</evidence>
<dbReference type="PANTHER" id="PTHR46543:SF1">
    <property type="entry name" value="ZINC FINGER CCHC DOMAIN-CONTAINING PROTEIN 7"/>
    <property type="match status" value="1"/>
</dbReference>
<dbReference type="GO" id="GO:0071037">
    <property type="term" value="P:nuclear polyadenylation-dependent snRNA catabolic process"/>
    <property type="evidence" value="ECO:0007669"/>
    <property type="project" value="TreeGrafter"/>
</dbReference>
<dbReference type="GO" id="GO:0071035">
    <property type="term" value="P:nuclear polyadenylation-dependent rRNA catabolic process"/>
    <property type="evidence" value="ECO:0007669"/>
    <property type="project" value="TreeGrafter"/>
</dbReference>
<proteinExistence type="predicted"/>
<feature type="compositionally biased region" description="Polar residues" evidence="8">
    <location>
        <begin position="664"/>
        <end position="673"/>
    </location>
</feature>
<dbReference type="GO" id="GO:0008270">
    <property type="term" value="F:zinc ion binding"/>
    <property type="evidence" value="ECO:0007669"/>
    <property type="project" value="UniProtKB-KW"/>
</dbReference>
<feature type="domain" description="CCHC-type" evidence="9">
    <location>
        <begin position="552"/>
        <end position="565"/>
    </location>
</feature>
<dbReference type="Gene3D" id="4.10.60.10">
    <property type="entry name" value="Zinc finger, CCHC-type"/>
    <property type="match status" value="1"/>
</dbReference>
<feature type="compositionally biased region" description="Polar residues" evidence="8">
    <location>
        <begin position="76"/>
        <end position="92"/>
    </location>
</feature>
<feature type="region of interest" description="Disordered" evidence="8">
    <location>
        <begin position="243"/>
        <end position="270"/>
    </location>
</feature>
<organism evidence="10">
    <name type="scientific">Neurospora crassa</name>
    <dbReference type="NCBI Taxonomy" id="5141"/>
    <lineage>
        <taxon>Eukaryota</taxon>
        <taxon>Fungi</taxon>
        <taxon>Dikarya</taxon>
        <taxon>Ascomycota</taxon>
        <taxon>Pezizomycotina</taxon>
        <taxon>Sordariomycetes</taxon>
        <taxon>Sordariomycetidae</taxon>
        <taxon>Sordariales</taxon>
        <taxon>Sordariaceae</taxon>
        <taxon>Neurospora</taxon>
    </lineage>
</organism>
<feature type="compositionally biased region" description="Low complexity" evidence="8">
    <location>
        <begin position="105"/>
        <end position="115"/>
    </location>
</feature>
<dbReference type="SMART" id="SM00343">
    <property type="entry name" value="ZnF_C2HC"/>
    <property type="match status" value="4"/>
</dbReference>
<dbReference type="GO" id="GO:0071036">
    <property type="term" value="P:nuclear polyadenylation-dependent snoRNA catabolic process"/>
    <property type="evidence" value="ECO:0007669"/>
    <property type="project" value="TreeGrafter"/>
</dbReference>
<dbReference type="EMBL" id="AL807374">
    <property type="protein sequence ID" value="CAD37057.1"/>
    <property type="molecule type" value="Genomic_DNA"/>
</dbReference>
<reference evidence="10" key="2">
    <citation type="submission" date="2002-06" db="EMBL/GenBank/DDBJ databases">
        <authorList>
            <person name="German Neurospora genome project"/>
        </authorList>
    </citation>
    <scope>NUCLEOTIDE SEQUENCE</scope>
</reference>
<feature type="compositionally biased region" description="Gly residues" evidence="8">
    <location>
        <begin position="725"/>
        <end position="747"/>
    </location>
</feature>
<keyword evidence="5" id="KW-0862">Zinc</keyword>
<keyword evidence="2" id="KW-0479">Metal-binding</keyword>
<dbReference type="InterPro" id="IPR001878">
    <property type="entry name" value="Znf_CCHC"/>
</dbReference>
<reference evidence="10" key="1">
    <citation type="submission" date="2002-06" db="EMBL/GenBank/DDBJ databases">
        <authorList>
            <person name="Schulte U."/>
            <person name="Aign V."/>
            <person name="Hoheisel J."/>
            <person name="Brandt P."/>
            <person name="Fartmann B."/>
            <person name="Holland R."/>
            <person name="Nyakatura G."/>
            <person name="Mewes H.W."/>
            <person name="Mannhaupt G."/>
        </authorList>
    </citation>
    <scope>NUCLEOTIDE SEQUENCE</scope>
</reference>
<evidence type="ECO:0000256" key="5">
    <source>
        <dbReference type="ARBA" id="ARBA00022833"/>
    </source>
</evidence>